<dbReference type="EMBL" id="DS469619">
    <property type="protein sequence ID" value="EDO38801.1"/>
    <property type="molecule type" value="Genomic_DNA"/>
</dbReference>
<organism evidence="4 5">
    <name type="scientific">Nematostella vectensis</name>
    <name type="common">Starlet sea anemone</name>
    <dbReference type="NCBI Taxonomy" id="45351"/>
    <lineage>
        <taxon>Eukaryota</taxon>
        <taxon>Metazoa</taxon>
        <taxon>Cnidaria</taxon>
        <taxon>Anthozoa</taxon>
        <taxon>Hexacorallia</taxon>
        <taxon>Actiniaria</taxon>
        <taxon>Edwardsiidae</taxon>
        <taxon>Nematostella</taxon>
    </lineage>
</organism>
<name>A7SBX0_NEMVE</name>
<evidence type="ECO:0000313" key="4">
    <source>
        <dbReference type="EMBL" id="EDO38801.1"/>
    </source>
</evidence>
<dbReference type="HOGENOM" id="CLU_712326_0_0_1"/>
<dbReference type="PROSITE" id="PS50105">
    <property type="entry name" value="SAM_DOMAIN"/>
    <property type="match status" value="1"/>
</dbReference>
<dbReference type="PANTHER" id="PTHR24174:SF16">
    <property type="entry name" value="CASKIN-2"/>
    <property type="match status" value="1"/>
</dbReference>
<protein>
    <recommendedName>
        <fullName evidence="3">SAM domain-containing protein</fullName>
    </recommendedName>
</protein>
<dbReference type="eggNOG" id="ENOG502SX1I">
    <property type="taxonomic scope" value="Eukaryota"/>
</dbReference>
<dbReference type="OrthoDB" id="6016440at2759"/>
<dbReference type="InParanoid" id="A7SBX0"/>
<dbReference type="InterPro" id="IPR013761">
    <property type="entry name" value="SAM/pointed_sf"/>
</dbReference>
<evidence type="ECO:0000313" key="5">
    <source>
        <dbReference type="Proteomes" id="UP000001593"/>
    </source>
</evidence>
<dbReference type="SUPFAM" id="SSF47769">
    <property type="entry name" value="SAM/Pointed domain"/>
    <property type="match status" value="1"/>
</dbReference>
<dbReference type="SMART" id="SM00454">
    <property type="entry name" value="SAM"/>
    <property type="match status" value="1"/>
</dbReference>
<dbReference type="KEGG" id="nve:5510372"/>
<sequence length="388" mass="44250">MADEAINNVTKWLHDCGLSEFQSLFVDEGYDDLDVVATITDQELEEIGILKRGQRKKILLKIEELKLSMRQKAINNKLDAVKTKTPLVQSVLPGSSKQPTRDPLPYQKSKYWYENPQHPRTKYFNEILPEMFEAAKPHMSDCAFEEYLFKERRKRWEAKTETEKIEQKLNYILSNDNNACFGKYLGSLPCISPADVSNCERGVKELSCLEKALLARKSETENSYGELFIASGRHSHAWAKEQEKYYESQIGHLKGLIDTITNAKSKLISIGVTYKSLSSVSLKKKSSLAKRRRKENACKAKKRKRKREDTAMHKLIVKLTDEFTYTLCFPDGYNVALQSQHAVCEDEINTEALGLLKSCDIMKLDLLFNQGFFALDALAIIGQTIAAL</sequence>
<evidence type="ECO:0000259" key="3">
    <source>
        <dbReference type="PROSITE" id="PS50105"/>
    </source>
</evidence>
<feature type="domain" description="SAM" evidence="3">
    <location>
        <begin position="4"/>
        <end position="68"/>
    </location>
</feature>
<dbReference type="Pfam" id="PF00536">
    <property type="entry name" value="SAM_1"/>
    <property type="match status" value="1"/>
</dbReference>
<dbReference type="InterPro" id="IPR001660">
    <property type="entry name" value="SAM"/>
</dbReference>
<reference evidence="4 5" key="1">
    <citation type="journal article" date="2007" name="Science">
        <title>Sea anemone genome reveals ancestral eumetazoan gene repertoire and genomic organization.</title>
        <authorList>
            <person name="Putnam N.H."/>
            <person name="Srivastava M."/>
            <person name="Hellsten U."/>
            <person name="Dirks B."/>
            <person name="Chapman J."/>
            <person name="Salamov A."/>
            <person name="Terry A."/>
            <person name="Shapiro H."/>
            <person name="Lindquist E."/>
            <person name="Kapitonov V.V."/>
            <person name="Jurka J."/>
            <person name="Genikhovich G."/>
            <person name="Grigoriev I.V."/>
            <person name="Lucas S.M."/>
            <person name="Steele R.E."/>
            <person name="Finnerty J.R."/>
            <person name="Technau U."/>
            <person name="Martindale M.Q."/>
            <person name="Rokhsar D.S."/>
        </authorList>
    </citation>
    <scope>NUCLEOTIDE SEQUENCE [LARGE SCALE GENOMIC DNA]</scope>
    <source>
        <strain evidence="5">CH2 X CH6</strain>
    </source>
</reference>
<keyword evidence="2" id="KW-0040">ANK repeat</keyword>
<proteinExistence type="predicted"/>
<evidence type="ECO:0000256" key="2">
    <source>
        <dbReference type="ARBA" id="ARBA00023043"/>
    </source>
</evidence>
<evidence type="ECO:0000256" key="1">
    <source>
        <dbReference type="ARBA" id="ARBA00022737"/>
    </source>
</evidence>
<dbReference type="STRING" id="45351.A7SBX0"/>
<gene>
    <name evidence="4" type="ORF">NEMVEDRAFT_v1g244204</name>
</gene>
<dbReference type="Gene3D" id="1.10.150.50">
    <property type="entry name" value="Transcription Factor, Ets-1"/>
    <property type="match status" value="1"/>
</dbReference>
<dbReference type="InterPro" id="IPR033635">
    <property type="entry name" value="ANKS1/Caskin"/>
</dbReference>
<accession>A7SBX0</accession>
<dbReference type="Proteomes" id="UP000001593">
    <property type="component" value="Unassembled WGS sequence"/>
</dbReference>
<keyword evidence="5" id="KW-1185">Reference proteome</keyword>
<dbReference type="PANTHER" id="PTHR24174">
    <property type="entry name" value="ANKYRIN REPEAT AND STERILE ALPHA MOTIF DOMAIN-CONTAINING PROTEIN 1"/>
    <property type="match status" value="1"/>
</dbReference>
<keyword evidence="1" id="KW-0677">Repeat</keyword>
<dbReference type="AlphaFoldDB" id="A7SBX0"/>